<protein>
    <submittedName>
        <fullName evidence="1">Uncharacterized protein</fullName>
    </submittedName>
</protein>
<dbReference type="AlphaFoldDB" id="A0A238H1J2"/>
<dbReference type="Proteomes" id="UP000198460">
    <property type="component" value="Unassembled WGS sequence"/>
</dbReference>
<name>A0A238H1J2_9BURK</name>
<accession>A0A238H1J2</accession>
<dbReference type="EMBL" id="FXAN01000037">
    <property type="protein sequence ID" value="SMF99013.1"/>
    <property type="molecule type" value="Genomic_DNA"/>
</dbReference>
<organism evidence="1 2">
    <name type="scientific">Burkholderia singularis</name>
    <dbReference type="NCBI Taxonomy" id="1503053"/>
    <lineage>
        <taxon>Bacteria</taxon>
        <taxon>Pseudomonadati</taxon>
        <taxon>Pseudomonadota</taxon>
        <taxon>Betaproteobacteria</taxon>
        <taxon>Burkholderiales</taxon>
        <taxon>Burkholderiaceae</taxon>
        <taxon>Burkholderia</taxon>
        <taxon>pseudomallei group</taxon>
    </lineage>
</organism>
<sequence>MPLRSFAALFCLSARDARSIPQQANLRAVIAATAAGRQMDMHAEPLVERQRSIELIGQKPCDVLTFPQ</sequence>
<gene>
    <name evidence="1" type="ORF">BSIN_2230</name>
</gene>
<proteinExistence type="predicted"/>
<evidence type="ECO:0000313" key="1">
    <source>
        <dbReference type="EMBL" id="SMF99013.1"/>
    </source>
</evidence>
<reference evidence="1 2" key="1">
    <citation type="submission" date="2017-04" db="EMBL/GenBank/DDBJ databases">
        <authorList>
            <person name="Afonso C.L."/>
            <person name="Miller P.J."/>
            <person name="Scott M.A."/>
            <person name="Spackman E."/>
            <person name="Goraichik I."/>
            <person name="Dimitrov K.M."/>
            <person name="Suarez D.L."/>
            <person name="Swayne D.E."/>
        </authorList>
    </citation>
    <scope>NUCLEOTIDE SEQUENCE [LARGE SCALE GENOMIC DNA]</scope>
    <source>
        <strain evidence="1">LMG 28154</strain>
    </source>
</reference>
<evidence type="ECO:0000313" key="2">
    <source>
        <dbReference type="Proteomes" id="UP000198460"/>
    </source>
</evidence>